<dbReference type="KEGG" id="mefw:F1737_00765"/>
<organism evidence="1 2">
    <name type="scientific">Methanochimaera problematica</name>
    <dbReference type="NCBI Taxonomy" id="2609417"/>
    <lineage>
        <taxon>Archaea</taxon>
        <taxon>Methanobacteriati</taxon>
        <taxon>Methanobacteriota</taxon>
        <taxon>Stenosarchaea group</taxon>
        <taxon>Methanomicrobia</taxon>
        <taxon>Methanomicrobiales</taxon>
        <taxon>Methanomicrobiaceae</taxon>
        <taxon>Methanochimaera</taxon>
    </lineage>
</organism>
<keyword evidence="2" id="KW-1185">Reference proteome</keyword>
<dbReference type="RefSeq" id="WP_317136881.1">
    <property type="nucleotide sequence ID" value="NZ_CP043875.1"/>
</dbReference>
<dbReference type="PROSITE" id="PS51257">
    <property type="entry name" value="PROKAR_LIPOPROTEIN"/>
    <property type="match status" value="1"/>
</dbReference>
<proteinExistence type="predicted"/>
<dbReference type="EMBL" id="CP043875">
    <property type="protein sequence ID" value="WOF15313.1"/>
    <property type="molecule type" value="Genomic_DNA"/>
</dbReference>
<evidence type="ECO:0000313" key="2">
    <source>
        <dbReference type="Proteomes" id="UP001301797"/>
    </source>
</evidence>
<dbReference type="AlphaFoldDB" id="A0AA97I271"/>
<name>A0AA97I271_9EURY</name>
<reference evidence="1 2" key="1">
    <citation type="submission" date="2019-09" db="EMBL/GenBank/DDBJ databases">
        <title>The complete genome of Methanoplanus sp. FWC-SCC4.</title>
        <authorList>
            <person name="Chen S.-C."/>
            <person name="Zhou Y.-Z."/>
            <person name="Lai M.-C."/>
        </authorList>
    </citation>
    <scope>NUCLEOTIDE SEQUENCE [LARGE SCALE GENOMIC DNA]</scope>
    <source>
        <strain evidence="1 2">FWC-SCC4</strain>
    </source>
</reference>
<sequence>MKFPKFITITLLLTAIIGCTAVSGYNSFYDSEFIQDEKGTDNPLNNAAVISDDKQDPLPINITGNIAPVEKEFEIIFNIGENTADNPDEIISAIKNERDSFVGAGKILKKCDIEIYSLITDSFLANPKYLGRKNGIKIVLTTPEAKDDLSKTLWWYEEDASNIVRNVYETAPGKNAGFVAVYYKTETQDEPLVRFLINAEDFLKIKGTLSDGAYIKYKGWSAAEFQQNKITLHYERPFETVGLVIPDDDYSEKYNADDYFYNYVDEKSLEIITKIDRLQKSGEMNDYSAVADFSDEILRECREIQEELSKMPLSAGAHKVKTDFSSAIDDLSSAASDYWYGITRFDEEVLDEGNFYLGNCFEKINSVRDQTGKAGFCLKEVKISPQKVFEDKMPINTPFHYKDAGKSNDISINVKDFRKSKSIKMKEDNKFEILYPDYGNRYLAVVVEVTHMGYRGGSQQKIKTPPKTAYTLIYDSNSYKDKTPDKYMTTFGVPYTSKWLDRTVKFESSLVFEIPDDSEFDPSKAFMEVDLGSYGKKVWSLVPEETNG</sequence>
<dbReference type="Proteomes" id="UP001301797">
    <property type="component" value="Chromosome"/>
</dbReference>
<gene>
    <name evidence="1" type="ORF">F1737_00765</name>
</gene>
<evidence type="ECO:0000313" key="1">
    <source>
        <dbReference type="EMBL" id="WOF15313.1"/>
    </source>
</evidence>
<dbReference type="GeneID" id="85228656"/>
<protein>
    <submittedName>
        <fullName evidence="1">Uncharacterized protein</fullName>
    </submittedName>
</protein>
<accession>A0AA97I271</accession>